<evidence type="ECO:0000256" key="2">
    <source>
        <dbReference type="ARBA" id="ARBA00005262"/>
    </source>
</evidence>
<comment type="similarity">
    <text evidence="2">Belongs to the chromate ion transporter (CHR) (TC 2.A.51) family.</text>
</comment>
<evidence type="ECO:0000256" key="7">
    <source>
        <dbReference type="SAM" id="Phobius"/>
    </source>
</evidence>
<evidence type="ECO:0000256" key="1">
    <source>
        <dbReference type="ARBA" id="ARBA00004651"/>
    </source>
</evidence>
<keyword evidence="9" id="KW-1185">Reference proteome</keyword>
<feature type="transmembrane region" description="Helical" evidence="7">
    <location>
        <begin position="116"/>
        <end position="136"/>
    </location>
</feature>
<dbReference type="GO" id="GO:0015109">
    <property type="term" value="F:chromate transmembrane transporter activity"/>
    <property type="evidence" value="ECO:0007669"/>
    <property type="project" value="InterPro"/>
</dbReference>
<organism evidence="8 9">
    <name type="scientific">Brevibacillus centrosporus</name>
    <dbReference type="NCBI Taxonomy" id="54910"/>
    <lineage>
        <taxon>Bacteria</taxon>
        <taxon>Bacillati</taxon>
        <taxon>Bacillota</taxon>
        <taxon>Bacilli</taxon>
        <taxon>Bacillales</taxon>
        <taxon>Paenibacillaceae</taxon>
        <taxon>Brevibacillus</taxon>
    </lineage>
</organism>
<dbReference type="PANTHER" id="PTHR43663:SF1">
    <property type="entry name" value="CHROMATE TRANSPORTER"/>
    <property type="match status" value="1"/>
</dbReference>
<evidence type="ECO:0000313" key="8">
    <source>
        <dbReference type="EMBL" id="SFI91786.1"/>
    </source>
</evidence>
<dbReference type="STRING" id="1884381.SAMN05518846_101514"/>
<name>A0A1I3M4Z6_9BACL</name>
<dbReference type="PANTHER" id="PTHR43663">
    <property type="entry name" value="CHROMATE TRANSPORT PROTEIN-RELATED"/>
    <property type="match status" value="1"/>
</dbReference>
<dbReference type="EMBL" id="FORT01000001">
    <property type="protein sequence ID" value="SFI91786.1"/>
    <property type="molecule type" value="Genomic_DNA"/>
</dbReference>
<evidence type="ECO:0000256" key="6">
    <source>
        <dbReference type="ARBA" id="ARBA00023136"/>
    </source>
</evidence>
<keyword evidence="6 7" id="KW-0472">Membrane</keyword>
<proteinExistence type="inferred from homology"/>
<dbReference type="InterPro" id="IPR003370">
    <property type="entry name" value="Chromate_transpt"/>
</dbReference>
<feature type="transmembrane region" description="Helical" evidence="7">
    <location>
        <begin position="71"/>
        <end position="95"/>
    </location>
</feature>
<dbReference type="InterPro" id="IPR052518">
    <property type="entry name" value="CHR_Transporter"/>
</dbReference>
<dbReference type="AlphaFoldDB" id="A0A1I3M4Z6"/>
<protein>
    <submittedName>
        <fullName evidence="8">Chromate transporter</fullName>
    </submittedName>
</protein>
<dbReference type="RefSeq" id="WP_092266380.1">
    <property type="nucleotide sequence ID" value="NZ_BJOE01000044.1"/>
</dbReference>
<accession>A0A1I3M4Z6</accession>
<dbReference type="GO" id="GO:0005886">
    <property type="term" value="C:plasma membrane"/>
    <property type="evidence" value="ECO:0007669"/>
    <property type="project" value="UniProtKB-SubCell"/>
</dbReference>
<evidence type="ECO:0000256" key="5">
    <source>
        <dbReference type="ARBA" id="ARBA00022989"/>
    </source>
</evidence>
<dbReference type="Pfam" id="PF02417">
    <property type="entry name" value="Chromate_transp"/>
    <property type="match status" value="1"/>
</dbReference>
<keyword evidence="5 7" id="KW-1133">Transmembrane helix</keyword>
<comment type="subcellular location">
    <subcellularLocation>
        <location evidence="1">Cell membrane</location>
        <topology evidence="1">Multi-pass membrane protein</topology>
    </subcellularLocation>
</comment>
<evidence type="ECO:0000313" key="9">
    <source>
        <dbReference type="Proteomes" id="UP000198915"/>
    </source>
</evidence>
<keyword evidence="3" id="KW-1003">Cell membrane</keyword>
<sequence>MILLHVFWAFFIPNILGYGGGPPIIPLLQAEVVDHYGWMTLEQFGDVLALGNALPSPIATKLAGYIGYQVAGIPGAIVALIATIAPTAIAMVILYKFLHLFKNSPQVSAMTQIVRPIVAVLLGILAFQFFASAYEATGIWQTAALTAISLLTLEKLKIHPGIVVAGALVYGGVFLQ</sequence>
<evidence type="ECO:0000256" key="4">
    <source>
        <dbReference type="ARBA" id="ARBA00022692"/>
    </source>
</evidence>
<feature type="transmembrane region" description="Helical" evidence="7">
    <location>
        <begin position="156"/>
        <end position="175"/>
    </location>
</feature>
<dbReference type="GeneID" id="301129368"/>
<gene>
    <name evidence="8" type="ORF">SAMN05518846_101514</name>
</gene>
<reference evidence="9" key="1">
    <citation type="submission" date="2016-10" db="EMBL/GenBank/DDBJ databases">
        <authorList>
            <person name="Varghese N."/>
            <person name="Submissions S."/>
        </authorList>
    </citation>
    <scope>NUCLEOTIDE SEQUENCE [LARGE SCALE GENOMIC DNA]</scope>
    <source>
        <strain evidence="9">OK042</strain>
    </source>
</reference>
<keyword evidence="4 7" id="KW-0812">Transmembrane</keyword>
<dbReference type="Proteomes" id="UP000198915">
    <property type="component" value="Unassembled WGS sequence"/>
</dbReference>
<evidence type="ECO:0000256" key="3">
    <source>
        <dbReference type="ARBA" id="ARBA00022475"/>
    </source>
</evidence>